<dbReference type="AlphaFoldDB" id="A0A6J4LIX1"/>
<sequence>ELGPLQLRRRGQEAGAERNGQRRRGAPGGRPPGGRRLPGRRGGRSPPADAPPGTGGRMDAVHAERGRPSPDRGDVSRALGLRRGEQLHQGALRALLLHPARRR</sequence>
<keyword evidence="2" id="KW-0378">Hydrolase</keyword>
<feature type="non-terminal residue" evidence="2">
    <location>
        <position position="103"/>
    </location>
</feature>
<feature type="compositionally biased region" description="Basic and acidic residues" evidence="1">
    <location>
        <begin position="10"/>
        <end position="20"/>
    </location>
</feature>
<accession>A0A6J4LIX1</accession>
<feature type="non-terminal residue" evidence="2">
    <location>
        <position position="1"/>
    </location>
</feature>
<organism evidence="2">
    <name type="scientific">uncultured Gemmatimonadota bacterium</name>
    <dbReference type="NCBI Taxonomy" id="203437"/>
    <lineage>
        <taxon>Bacteria</taxon>
        <taxon>Pseudomonadati</taxon>
        <taxon>Gemmatimonadota</taxon>
        <taxon>environmental samples</taxon>
    </lineage>
</organism>
<proteinExistence type="predicted"/>
<dbReference type="EC" id="3.1.11.6" evidence="2"/>
<name>A0A6J4LIX1_9BACT</name>
<protein>
    <submittedName>
        <fullName evidence="2">Exodeoxyribonuclease VII large subunit</fullName>
        <ecNumber evidence="2">3.1.11.6</ecNumber>
    </submittedName>
</protein>
<dbReference type="GO" id="GO:0008855">
    <property type="term" value="F:exodeoxyribonuclease VII activity"/>
    <property type="evidence" value="ECO:0007669"/>
    <property type="project" value="UniProtKB-EC"/>
</dbReference>
<evidence type="ECO:0000256" key="1">
    <source>
        <dbReference type="SAM" id="MobiDB-lite"/>
    </source>
</evidence>
<gene>
    <name evidence="2" type="ORF">AVDCRST_MAG89-2272</name>
</gene>
<feature type="compositionally biased region" description="Basic and acidic residues" evidence="1">
    <location>
        <begin position="59"/>
        <end position="75"/>
    </location>
</feature>
<evidence type="ECO:0000313" key="2">
    <source>
        <dbReference type="EMBL" id="CAA9333969.1"/>
    </source>
</evidence>
<reference evidence="2" key="1">
    <citation type="submission" date="2020-02" db="EMBL/GenBank/DDBJ databases">
        <authorList>
            <person name="Meier V. D."/>
        </authorList>
    </citation>
    <scope>NUCLEOTIDE SEQUENCE</scope>
    <source>
        <strain evidence="2">AVDCRST_MAG89</strain>
    </source>
</reference>
<dbReference type="EMBL" id="CADCTV010000483">
    <property type="protein sequence ID" value="CAA9333969.1"/>
    <property type="molecule type" value="Genomic_DNA"/>
</dbReference>
<feature type="region of interest" description="Disordered" evidence="1">
    <location>
        <begin position="1"/>
        <end position="84"/>
    </location>
</feature>